<proteinExistence type="predicted"/>
<accession>A0A7W3LQE5</accession>
<gene>
    <name evidence="2" type="ORF">HNR61_003977</name>
</gene>
<name>A0A7W3LQE5_ACTNM</name>
<dbReference type="InterPro" id="IPR002918">
    <property type="entry name" value="Lipase_EstA/Esterase_EstB"/>
</dbReference>
<dbReference type="AlphaFoldDB" id="A0A7W3LQE5"/>
<dbReference type="PANTHER" id="PTHR32015">
    <property type="entry name" value="FASTING INDUCED LIPASE"/>
    <property type="match status" value="1"/>
</dbReference>
<evidence type="ECO:0000256" key="1">
    <source>
        <dbReference type="SAM" id="SignalP"/>
    </source>
</evidence>
<dbReference type="Proteomes" id="UP000572680">
    <property type="component" value="Unassembled WGS sequence"/>
</dbReference>
<dbReference type="Gene3D" id="3.40.50.1820">
    <property type="entry name" value="alpha/beta hydrolase"/>
    <property type="match status" value="1"/>
</dbReference>
<evidence type="ECO:0000313" key="2">
    <source>
        <dbReference type="EMBL" id="MBA8952337.1"/>
    </source>
</evidence>
<reference evidence="2 3" key="1">
    <citation type="submission" date="2020-08" db="EMBL/GenBank/DDBJ databases">
        <title>Genomic Encyclopedia of Type Strains, Phase IV (KMG-IV): sequencing the most valuable type-strain genomes for metagenomic binning, comparative biology and taxonomic classification.</title>
        <authorList>
            <person name="Goeker M."/>
        </authorList>
    </citation>
    <scope>NUCLEOTIDE SEQUENCE [LARGE SCALE GENOMIC DNA]</scope>
    <source>
        <strain evidence="2 3">DSM 44197</strain>
    </source>
</reference>
<protein>
    <submittedName>
        <fullName evidence="2">Triacylglycerol esterase/lipase EstA (Alpha/beta hydrolase family)</fullName>
    </submittedName>
</protein>
<keyword evidence="2" id="KW-0378">Hydrolase</keyword>
<dbReference type="Pfam" id="PF01674">
    <property type="entry name" value="Lipase_2"/>
    <property type="match status" value="1"/>
</dbReference>
<dbReference type="GO" id="GO:0016298">
    <property type="term" value="F:lipase activity"/>
    <property type="evidence" value="ECO:0007669"/>
    <property type="project" value="TreeGrafter"/>
</dbReference>
<dbReference type="PANTHER" id="PTHR32015:SF1">
    <property type="entry name" value="LIPASE"/>
    <property type="match status" value="1"/>
</dbReference>
<sequence length="289" mass="30595">MPSHRTRPHTRLRAVAAAALAAAVGLGVMTPTAAHAEISPPGANDWNCKPSLTRPRPVVLVHGTFENMAFNWQKVSPALKKEGYCVYALNYGGAPDAPIQGTGDIPTSARQLAAFVDRVLAATRTTKVDIVGHSQGGMMPRYYLKNLGGATKVNKLIGLAPSNHGTNMSGLVALGSLLGITQAVVRAAPAAGQQITDSAFLRDLNSGGDTVPGPTYIVLATKYDEVVTPYTSAYLNGSNTHNILLQDKCPNNTNAHVGMNFDPVTIRFVLNSLDIRGPYWPINCSNPLG</sequence>
<dbReference type="SUPFAM" id="SSF53474">
    <property type="entry name" value="alpha/beta-Hydrolases"/>
    <property type="match status" value="1"/>
</dbReference>
<feature type="signal peptide" evidence="1">
    <location>
        <begin position="1"/>
        <end position="36"/>
    </location>
</feature>
<dbReference type="RefSeq" id="WP_182844567.1">
    <property type="nucleotide sequence ID" value="NZ_BAAALP010000055.1"/>
</dbReference>
<keyword evidence="1" id="KW-0732">Signal</keyword>
<evidence type="ECO:0000313" key="3">
    <source>
        <dbReference type="Proteomes" id="UP000572680"/>
    </source>
</evidence>
<organism evidence="2 3">
    <name type="scientific">Actinomadura namibiensis</name>
    <dbReference type="NCBI Taxonomy" id="182080"/>
    <lineage>
        <taxon>Bacteria</taxon>
        <taxon>Bacillati</taxon>
        <taxon>Actinomycetota</taxon>
        <taxon>Actinomycetes</taxon>
        <taxon>Streptosporangiales</taxon>
        <taxon>Thermomonosporaceae</taxon>
        <taxon>Actinomadura</taxon>
    </lineage>
</organism>
<feature type="chain" id="PRO_5031413025" evidence="1">
    <location>
        <begin position="37"/>
        <end position="289"/>
    </location>
</feature>
<comment type="caution">
    <text evidence="2">The sequence shown here is derived from an EMBL/GenBank/DDBJ whole genome shotgun (WGS) entry which is preliminary data.</text>
</comment>
<keyword evidence="3" id="KW-1185">Reference proteome</keyword>
<dbReference type="GO" id="GO:0016042">
    <property type="term" value="P:lipid catabolic process"/>
    <property type="evidence" value="ECO:0007669"/>
    <property type="project" value="InterPro"/>
</dbReference>
<dbReference type="EMBL" id="JACJIA010000004">
    <property type="protein sequence ID" value="MBA8952337.1"/>
    <property type="molecule type" value="Genomic_DNA"/>
</dbReference>
<dbReference type="InterPro" id="IPR029058">
    <property type="entry name" value="AB_hydrolase_fold"/>
</dbReference>